<dbReference type="GO" id="GO:0005737">
    <property type="term" value="C:cytoplasm"/>
    <property type="evidence" value="ECO:0007669"/>
    <property type="project" value="TreeGrafter"/>
</dbReference>
<dbReference type="CDD" id="cd05325">
    <property type="entry name" value="carb_red_sniffer_like_SDR_c"/>
    <property type="match status" value="1"/>
</dbReference>
<dbReference type="PANTHER" id="PTHR43544:SF12">
    <property type="entry name" value="NAD(P)-BINDING ROSSMANN-FOLD SUPERFAMILY PROTEIN"/>
    <property type="match status" value="1"/>
</dbReference>
<dbReference type="InterPro" id="IPR036291">
    <property type="entry name" value="NAD(P)-bd_dom_sf"/>
</dbReference>
<evidence type="ECO:0000313" key="2">
    <source>
        <dbReference type="Proteomes" id="UP000326354"/>
    </source>
</evidence>
<dbReference type="GO" id="GO:0016491">
    <property type="term" value="F:oxidoreductase activity"/>
    <property type="evidence" value="ECO:0007669"/>
    <property type="project" value="TreeGrafter"/>
</dbReference>
<accession>A0A5S9F3X4</accession>
<dbReference type="EMBL" id="AP019860">
    <property type="protein sequence ID" value="BBM85205.1"/>
    <property type="molecule type" value="Genomic_DNA"/>
</dbReference>
<dbReference type="RefSeq" id="WP_151969319.1">
    <property type="nucleotide sequence ID" value="NZ_AP019860.1"/>
</dbReference>
<dbReference type="InterPro" id="IPR002347">
    <property type="entry name" value="SDR_fam"/>
</dbReference>
<organism evidence="1 2">
    <name type="scientific">Uabimicrobium amorphum</name>
    <dbReference type="NCBI Taxonomy" id="2596890"/>
    <lineage>
        <taxon>Bacteria</taxon>
        <taxon>Pseudomonadati</taxon>
        <taxon>Planctomycetota</taxon>
        <taxon>Candidatus Uabimicrobiia</taxon>
        <taxon>Candidatus Uabimicrobiales</taxon>
        <taxon>Candidatus Uabimicrobiaceae</taxon>
        <taxon>Candidatus Uabimicrobium</taxon>
    </lineage>
</organism>
<dbReference type="Pfam" id="PF00106">
    <property type="entry name" value="adh_short"/>
    <property type="match status" value="1"/>
</dbReference>
<dbReference type="PANTHER" id="PTHR43544">
    <property type="entry name" value="SHORT-CHAIN DEHYDROGENASE/REDUCTASE"/>
    <property type="match status" value="1"/>
</dbReference>
<proteinExistence type="predicted"/>
<dbReference type="InterPro" id="IPR051468">
    <property type="entry name" value="Fungal_SecMetab_SDRs"/>
</dbReference>
<protein>
    <submittedName>
        <fullName evidence="1">SDR family oxidoreductase</fullName>
    </submittedName>
</protein>
<dbReference type="PRINTS" id="PR00081">
    <property type="entry name" value="GDHRDH"/>
</dbReference>
<dbReference type="Proteomes" id="UP000326354">
    <property type="component" value="Chromosome"/>
</dbReference>
<dbReference type="Gene3D" id="3.40.50.720">
    <property type="entry name" value="NAD(P)-binding Rossmann-like Domain"/>
    <property type="match status" value="1"/>
</dbReference>
<dbReference type="OrthoDB" id="5786478at2"/>
<dbReference type="KEGG" id="uam:UABAM_03568"/>
<reference evidence="1 2" key="1">
    <citation type="submission" date="2019-08" db="EMBL/GenBank/DDBJ databases">
        <title>Complete genome sequence of Candidatus Uab amorphum.</title>
        <authorList>
            <person name="Shiratori T."/>
            <person name="Suzuki S."/>
            <person name="Kakizawa Y."/>
            <person name="Ishida K."/>
        </authorList>
    </citation>
    <scope>NUCLEOTIDE SEQUENCE [LARGE SCALE GENOMIC DNA]</scope>
    <source>
        <strain evidence="1 2">SRT547</strain>
    </source>
</reference>
<dbReference type="SUPFAM" id="SSF51735">
    <property type="entry name" value="NAD(P)-binding Rossmann-fold domains"/>
    <property type="match status" value="1"/>
</dbReference>
<gene>
    <name evidence="1" type="ORF">UABAM_03568</name>
</gene>
<keyword evidence="2" id="KW-1185">Reference proteome</keyword>
<evidence type="ECO:0000313" key="1">
    <source>
        <dbReference type="EMBL" id="BBM85205.1"/>
    </source>
</evidence>
<dbReference type="AlphaFoldDB" id="A0A5S9F3X4"/>
<sequence>MTFISQDTQVFIQGAGRGIGLAFVEELLANSQGKIHASYRSEESKNNLQAMQNSHNERLRIYHLDVTDEKSVRSCSDDLAKHTSELHLLVNCSGILHDSEMQPEKKLEDINMDFVFKGFAVNTFSIMLMAKHFHRFFHHRSHAVWANISARVGSIEDNRLGGWYTYRASKAAQNMITKNMALEFKRIAKTTVCVALHPGTVATQLSEPFVRNSTKRTVFPPQKCAQQLLDVIYGLTLEDSAKFFAWDGSAILW</sequence>
<name>A0A5S9F3X4_UABAM</name>